<dbReference type="InterPro" id="IPR010987">
    <property type="entry name" value="Glutathione-S-Trfase_C-like"/>
</dbReference>
<dbReference type="PROSITE" id="PS50405">
    <property type="entry name" value="GST_CTER"/>
    <property type="match status" value="1"/>
</dbReference>
<feature type="domain" description="GST C-terminal" evidence="2">
    <location>
        <begin position="87"/>
        <end position="201"/>
    </location>
</feature>
<sequence length="201" mass="22350">MKLFYKSGACSLSPHIVLRESGLDFTLSQVNLQEKSTESGEDFWSINPAGQVPALLLDNDTLLTEGAVIVQYIADQVPDRQLLPPVGTLSRYQALSWLNFIATELHKGFTPLFSSETPEAYKSACIAKLLKKMGLVNNALSDKPWLMGQRFSVADAYLFTVLNWGYALSLDMSQFEHINAFMERMRARPAVMAALKAEGLK</sequence>
<dbReference type="InterPro" id="IPR004045">
    <property type="entry name" value="Glutathione_S-Trfase_N"/>
</dbReference>
<feature type="domain" description="GST N-terminal" evidence="1">
    <location>
        <begin position="1"/>
        <end position="81"/>
    </location>
</feature>
<reference evidence="4" key="1">
    <citation type="submission" date="2016-05" db="EMBL/GenBank/DDBJ databases">
        <authorList>
            <person name="Behera P."/>
            <person name="Vaishampayan P."/>
            <person name="Singh N."/>
            <person name="Raina V."/>
            <person name="Suar M."/>
            <person name="Pattnaik A."/>
            <person name="Rastogi G."/>
        </authorList>
    </citation>
    <scope>NUCLEOTIDE SEQUENCE [LARGE SCALE GENOMIC DNA]</scope>
    <source>
        <strain evidence="4">MP23</strain>
    </source>
</reference>
<dbReference type="GO" id="GO:0016740">
    <property type="term" value="F:transferase activity"/>
    <property type="evidence" value="ECO:0007669"/>
    <property type="project" value="UniProtKB-KW"/>
</dbReference>
<dbReference type="RefSeq" id="WP_064595594.1">
    <property type="nucleotide sequence ID" value="NZ_LYRP01000002.1"/>
</dbReference>
<dbReference type="Pfam" id="PF13409">
    <property type="entry name" value="GST_N_2"/>
    <property type="match status" value="1"/>
</dbReference>
<organism evidence="3 4">
    <name type="scientific">Mangrovibacter phragmitis</name>
    <dbReference type="NCBI Taxonomy" id="1691903"/>
    <lineage>
        <taxon>Bacteria</taxon>
        <taxon>Pseudomonadati</taxon>
        <taxon>Pseudomonadota</taxon>
        <taxon>Gammaproteobacteria</taxon>
        <taxon>Enterobacterales</taxon>
        <taxon>Enterobacteriaceae</taxon>
        <taxon>Mangrovibacter</taxon>
    </lineage>
</organism>
<dbReference type="SFLD" id="SFLDG01150">
    <property type="entry name" value="Main.1:_Beta-like"/>
    <property type="match status" value="1"/>
</dbReference>
<dbReference type="InterPro" id="IPR036249">
    <property type="entry name" value="Thioredoxin-like_sf"/>
</dbReference>
<evidence type="ECO:0000313" key="4">
    <source>
        <dbReference type="Proteomes" id="UP000078225"/>
    </source>
</evidence>
<evidence type="ECO:0000313" key="3">
    <source>
        <dbReference type="EMBL" id="OAT78034.1"/>
    </source>
</evidence>
<dbReference type="PROSITE" id="PS50404">
    <property type="entry name" value="GST_NTER"/>
    <property type="match status" value="1"/>
</dbReference>
<dbReference type="EMBL" id="LYRP01000002">
    <property type="protein sequence ID" value="OAT78034.1"/>
    <property type="molecule type" value="Genomic_DNA"/>
</dbReference>
<dbReference type="Gene3D" id="3.40.30.10">
    <property type="entry name" value="Glutaredoxin"/>
    <property type="match status" value="1"/>
</dbReference>
<gene>
    <name evidence="3" type="ORF">A9B99_17960</name>
</gene>
<dbReference type="STRING" id="1691903.A9B99_17960"/>
<proteinExistence type="predicted"/>
<dbReference type="SFLD" id="SFLDG00358">
    <property type="entry name" value="Main_(cytGST)"/>
    <property type="match status" value="1"/>
</dbReference>
<dbReference type="PANTHER" id="PTHR44051">
    <property type="entry name" value="GLUTATHIONE S-TRANSFERASE-RELATED"/>
    <property type="match status" value="1"/>
</dbReference>
<dbReference type="CDD" id="cd03057">
    <property type="entry name" value="GST_N_Beta"/>
    <property type="match status" value="1"/>
</dbReference>
<dbReference type="OrthoDB" id="8772754at2"/>
<dbReference type="SUPFAM" id="SSF52833">
    <property type="entry name" value="Thioredoxin-like"/>
    <property type="match status" value="1"/>
</dbReference>
<dbReference type="AlphaFoldDB" id="A0A1B7L6L6"/>
<keyword evidence="4" id="KW-1185">Reference proteome</keyword>
<dbReference type="InterPro" id="IPR040079">
    <property type="entry name" value="Glutathione_S-Trfase"/>
</dbReference>
<dbReference type="Gene3D" id="1.20.1050.10">
    <property type="match status" value="1"/>
</dbReference>
<dbReference type="SUPFAM" id="SSF47616">
    <property type="entry name" value="GST C-terminal domain-like"/>
    <property type="match status" value="1"/>
</dbReference>
<keyword evidence="3" id="KW-0808">Transferase</keyword>
<dbReference type="CDD" id="cd03188">
    <property type="entry name" value="GST_C_Beta"/>
    <property type="match status" value="1"/>
</dbReference>
<dbReference type="SFLD" id="SFLDS00019">
    <property type="entry name" value="Glutathione_Transferase_(cytos"/>
    <property type="match status" value="1"/>
</dbReference>
<name>A0A1B7L6L6_9ENTR</name>
<comment type="caution">
    <text evidence="3">The sequence shown here is derived from an EMBL/GenBank/DDBJ whole genome shotgun (WGS) entry which is preliminary data.</text>
</comment>
<dbReference type="InterPro" id="IPR036282">
    <property type="entry name" value="Glutathione-S-Trfase_C_sf"/>
</dbReference>
<dbReference type="PANTHER" id="PTHR44051:SF8">
    <property type="entry name" value="GLUTATHIONE S-TRANSFERASE GSTA"/>
    <property type="match status" value="1"/>
</dbReference>
<dbReference type="InterPro" id="IPR004046">
    <property type="entry name" value="GST_C"/>
</dbReference>
<dbReference type="Proteomes" id="UP000078225">
    <property type="component" value="Unassembled WGS sequence"/>
</dbReference>
<accession>A0A1B7L6L6</accession>
<evidence type="ECO:0000259" key="1">
    <source>
        <dbReference type="PROSITE" id="PS50404"/>
    </source>
</evidence>
<dbReference type="NCBIfam" id="NF007831">
    <property type="entry name" value="PRK10542.1"/>
    <property type="match status" value="1"/>
</dbReference>
<evidence type="ECO:0000259" key="2">
    <source>
        <dbReference type="PROSITE" id="PS50405"/>
    </source>
</evidence>
<dbReference type="Pfam" id="PF00043">
    <property type="entry name" value="GST_C"/>
    <property type="match status" value="1"/>
</dbReference>
<protein>
    <submittedName>
        <fullName evidence="3">Glutathione transferase GstA</fullName>
    </submittedName>
</protein>